<accession>A0ABT9D5F4</accession>
<proteinExistence type="predicted"/>
<evidence type="ECO:0000313" key="3">
    <source>
        <dbReference type="Proteomes" id="UP001232536"/>
    </source>
</evidence>
<keyword evidence="1" id="KW-0472">Membrane</keyword>
<feature type="transmembrane region" description="Helical" evidence="1">
    <location>
        <begin position="96"/>
        <end position="117"/>
    </location>
</feature>
<dbReference type="RefSeq" id="WP_304599705.1">
    <property type="nucleotide sequence ID" value="NZ_JAUQYO010000002.1"/>
</dbReference>
<feature type="transmembrane region" description="Helical" evidence="1">
    <location>
        <begin position="123"/>
        <end position="145"/>
    </location>
</feature>
<feature type="transmembrane region" description="Helical" evidence="1">
    <location>
        <begin position="58"/>
        <end position="84"/>
    </location>
</feature>
<reference evidence="2 3" key="1">
    <citation type="submission" date="2023-07" db="EMBL/GenBank/DDBJ databases">
        <title>Description of novel actinomycetes strains, isolated from tidal flat sediment.</title>
        <authorList>
            <person name="Lu C."/>
        </authorList>
    </citation>
    <scope>NUCLEOTIDE SEQUENCE [LARGE SCALE GENOMIC DNA]</scope>
    <source>
        <strain evidence="2 3">SYSU T00b441</strain>
    </source>
</reference>
<keyword evidence="1" id="KW-1133">Transmembrane helix</keyword>
<protein>
    <submittedName>
        <fullName evidence="2">Uncharacterized protein</fullName>
    </submittedName>
</protein>
<gene>
    <name evidence="2" type="ORF">Q6348_02245</name>
</gene>
<feature type="transmembrane region" description="Helical" evidence="1">
    <location>
        <begin position="20"/>
        <end position="46"/>
    </location>
</feature>
<comment type="caution">
    <text evidence="2">The sequence shown here is derived from an EMBL/GenBank/DDBJ whole genome shotgun (WGS) entry which is preliminary data.</text>
</comment>
<evidence type="ECO:0000256" key="1">
    <source>
        <dbReference type="SAM" id="Phobius"/>
    </source>
</evidence>
<name>A0ABT9D5F4_9CELL</name>
<dbReference type="Proteomes" id="UP001232536">
    <property type="component" value="Unassembled WGS sequence"/>
</dbReference>
<evidence type="ECO:0000313" key="2">
    <source>
        <dbReference type="EMBL" id="MDO8106012.1"/>
    </source>
</evidence>
<keyword evidence="3" id="KW-1185">Reference proteome</keyword>
<organism evidence="2 3">
    <name type="scientific">Actinotalea lenta</name>
    <dbReference type="NCBI Taxonomy" id="3064654"/>
    <lineage>
        <taxon>Bacteria</taxon>
        <taxon>Bacillati</taxon>
        <taxon>Actinomycetota</taxon>
        <taxon>Actinomycetes</taxon>
        <taxon>Micrococcales</taxon>
        <taxon>Cellulomonadaceae</taxon>
        <taxon>Actinotalea</taxon>
    </lineage>
</organism>
<dbReference type="EMBL" id="JAUQYP010000001">
    <property type="protein sequence ID" value="MDO8106012.1"/>
    <property type="molecule type" value="Genomic_DNA"/>
</dbReference>
<keyword evidence="1" id="KW-0812">Transmembrane</keyword>
<sequence length="165" mass="16721">MSEASVRWWQWRPASRASVIGWWVASLVTASALAVIVAVVAGGIAWTTADPGVDYSGLGAIVWALAAFAIAGYVGLLTAALVLASRYVPPERRTPGWRAVFGGVLALGAALAVVGLVTVEQLVVATAAPALAVAVPALVASRVPLLPAAARVSRTGGPEVSDDPS</sequence>